<name>A0A235BRG6_UNCW3</name>
<dbReference type="Gene3D" id="3.40.50.150">
    <property type="entry name" value="Vaccinia Virus protein VP39"/>
    <property type="match status" value="1"/>
</dbReference>
<reference evidence="1 2" key="1">
    <citation type="submission" date="2017-07" db="EMBL/GenBank/DDBJ databases">
        <title>Recovery of genomes from metagenomes via a dereplication, aggregation, and scoring strategy.</title>
        <authorList>
            <person name="Sieber C.M."/>
            <person name="Probst A.J."/>
            <person name="Sharrar A."/>
            <person name="Thomas B.C."/>
            <person name="Hess M."/>
            <person name="Tringe S.G."/>
            <person name="Banfield J.F."/>
        </authorList>
    </citation>
    <scope>NUCLEOTIDE SEQUENCE [LARGE SCALE GENOMIC DNA]</scope>
    <source>
        <strain evidence="1">JGI_Cruoil_03_44_89</strain>
    </source>
</reference>
<gene>
    <name evidence="1" type="ORF">CH333_06610</name>
</gene>
<comment type="caution">
    <text evidence="1">The sequence shown here is derived from an EMBL/GenBank/DDBJ whole genome shotgun (WGS) entry which is preliminary data.</text>
</comment>
<evidence type="ECO:0008006" key="3">
    <source>
        <dbReference type="Google" id="ProtNLM"/>
    </source>
</evidence>
<evidence type="ECO:0000313" key="1">
    <source>
        <dbReference type="EMBL" id="OYD15073.1"/>
    </source>
</evidence>
<dbReference type="Proteomes" id="UP000215215">
    <property type="component" value="Unassembled WGS sequence"/>
</dbReference>
<proteinExistence type="predicted"/>
<dbReference type="PANTHER" id="PTHR43861">
    <property type="entry name" value="TRANS-ACONITATE 2-METHYLTRANSFERASE-RELATED"/>
    <property type="match status" value="1"/>
</dbReference>
<dbReference type="Pfam" id="PF13489">
    <property type="entry name" value="Methyltransf_23"/>
    <property type="match status" value="1"/>
</dbReference>
<dbReference type="CDD" id="cd02440">
    <property type="entry name" value="AdoMet_MTases"/>
    <property type="match status" value="1"/>
</dbReference>
<dbReference type="SUPFAM" id="SSF53335">
    <property type="entry name" value="S-adenosyl-L-methionine-dependent methyltransferases"/>
    <property type="match status" value="1"/>
</dbReference>
<evidence type="ECO:0000313" key="2">
    <source>
        <dbReference type="Proteomes" id="UP000215215"/>
    </source>
</evidence>
<protein>
    <recommendedName>
        <fullName evidence="3">Class I SAM-dependent methyltransferase</fullName>
    </recommendedName>
</protein>
<accession>A0A235BRG6</accession>
<dbReference type="AlphaFoldDB" id="A0A235BRG6"/>
<sequence>MEYGYRYAVLHRKDYDNWEFAEILRILSPQRGERILDMGCGTGEFCYILKRNYGVTPVGIDINKKAIELASSSYPDISFKSISVDDIEDGNYDAVTMIEVIEHLPDPLHTLHMIRQLLKSGGRVVVSTPNRWAFLHKLKSSVTGFNYLYDLLHIREFDPKCLTSLFLHAGFIVDKVYTKPLGIPFVKHISKSLYWNIGSGLFGVHIFLLAHRGD</sequence>
<dbReference type="EMBL" id="NOZQ01000144">
    <property type="protein sequence ID" value="OYD15073.1"/>
    <property type="molecule type" value="Genomic_DNA"/>
</dbReference>
<organism evidence="1 2">
    <name type="scientific">candidate division WOR-3 bacterium JGI_Cruoil_03_44_89</name>
    <dbReference type="NCBI Taxonomy" id="1973748"/>
    <lineage>
        <taxon>Bacteria</taxon>
        <taxon>Bacteria division WOR-3</taxon>
    </lineage>
</organism>
<dbReference type="InterPro" id="IPR029063">
    <property type="entry name" value="SAM-dependent_MTases_sf"/>
</dbReference>